<organism evidence="1 2">
    <name type="scientific">Caerostris darwini</name>
    <dbReference type="NCBI Taxonomy" id="1538125"/>
    <lineage>
        <taxon>Eukaryota</taxon>
        <taxon>Metazoa</taxon>
        <taxon>Ecdysozoa</taxon>
        <taxon>Arthropoda</taxon>
        <taxon>Chelicerata</taxon>
        <taxon>Arachnida</taxon>
        <taxon>Araneae</taxon>
        <taxon>Araneomorphae</taxon>
        <taxon>Entelegynae</taxon>
        <taxon>Araneoidea</taxon>
        <taxon>Araneidae</taxon>
        <taxon>Caerostris</taxon>
    </lineage>
</organism>
<dbReference type="EMBL" id="BPLQ01002387">
    <property type="protein sequence ID" value="GIX92270.1"/>
    <property type="molecule type" value="Genomic_DNA"/>
</dbReference>
<gene>
    <name evidence="1" type="ORF">CDAR_621571</name>
</gene>
<sequence length="97" mass="11214">MRIYLSQQIITTNASSENVLSKDLFEKSQTPFHKGEEKIKPNNFPVSRFTLFQVLTQLRFTHAIWSFLSFHISALAQYLFSDHSRVHGTNVCLQPLS</sequence>
<name>A0AAV4P8D8_9ARAC</name>
<accession>A0AAV4P8D8</accession>
<evidence type="ECO:0000313" key="2">
    <source>
        <dbReference type="Proteomes" id="UP001054837"/>
    </source>
</evidence>
<comment type="caution">
    <text evidence="1">The sequence shown here is derived from an EMBL/GenBank/DDBJ whole genome shotgun (WGS) entry which is preliminary data.</text>
</comment>
<protein>
    <submittedName>
        <fullName evidence="1">Uncharacterized protein</fullName>
    </submittedName>
</protein>
<dbReference type="AlphaFoldDB" id="A0AAV4P8D8"/>
<reference evidence="1 2" key="1">
    <citation type="submission" date="2021-06" db="EMBL/GenBank/DDBJ databases">
        <title>Caerostris darwini draft genome.</title>
        <authorList>
            <person name="Kono N."/>
            <person name="Arakawa K."/>
        </authorList>
    </citation>
    <scope>NUCLEOTIDE SEQUENCE [LARGE SCALE GENOMIC DNA]</scope>
</reference>
<keyword evidence="2" id="KW-1185">Reference proteome</keyword>
<proteinExistence type="predicted"/>
<evidence type="ECO:0000313" key="1">
    <source>
        <dbReference type="EMBL" id="GIX92270.1"/>
    </source>
</evidence>
<dbReference type="Proteomes" id="UP001054837">
    <property type="component" value="Unassembled WGS sequence"/>
</dbReference>